<evidence type="ECO:0000256" key="2">
    <source>
        <dbReference type="SAM" id="Phobius"/>
    </source>
</evidence>
<evidence type="ECO:0000313" key="5">
    <source>
        <dbReference type="Proteomes" id="UP001212841"/>
    </source>
</evidence>
<feature type="compositionally biased region" description="Basic and acidic residues" evidence="1">
    <location>
        <begin position="19"/>
        <end position="28"/>
    </location>
</feature>
<dbReference type="InterPro" id="IPR025714">
    <property type="entry name" value="Methyltranfer_dom"/>
</dbReference>
<dbReference type="Pfam" id="PF13383">
    <property type="entry name" value="Methyltransf_22"/>
    <property type="match status" value="1"/>
</dbReference>
<dbReference type="PANTHER" id="PTHR32026:SF10">
    <property type="entry name" value="METHYLTRANSFERASE-LIKE PROTEIN 24-RELATED"/>
    <property type="match status" value="1"/>
</dbReference>
<name>A0AAD5WZP4_9FUNG</name>
<evidence type="ECO:0000313" key="4">
    <source>
        <dbReference type="EMBL" id="KAJ3047195.1"/>
    </source>
</evidence>
<keyword evidence="2" id="KW-0472">Membrane</keyword>
<feature type="region of interest" description="Disordered" evidence="1">
    <location>
        <begin position="1"/>
        <end position="38"/>
    </location>
</feature>
<dbReference type="Proteomes" id="UP001212841">
    <property type="component" value="Unassembled WGS sequence"/>
</dbReference>
<feature type="transmembrane region" description="Helical" evidence="2">
    <location>
        <begin position="66"/>
        <end position="86"/>
    </location>
</feature>
<dbReference type="PANTHER" id="PTHR32026">
    <property type="entry name" value="METHYLTRANSFERASE-LIKE PROTEIN 24"/>
    <property type="match status" value="1"/>
</dbReference>
<protein>
    <recommendedName>
        <fullName evidence="3">Methyltransferase domain-containing protein</fullName>
    </recommendedName>
</protein>
<dbReference type="InterPro" id="IPR026913">
    <property type="entry name" value="METTL24"/>
</dbReference>
<sequence length="416" mass="47332">MGPKDHDADYTPLSVTQNNDRESTDDLPHFNSSKSTSQPSLMKPLLFLGMCFQSVMGNKARRYPRTTMVGSILAIVSVMAFFWLWMSTTPSTTPSSPPSSPPPSSHPVKDLSLEVVDERIHHPALQCMQRHTGADIYHDKYYTHLKCWNEFRLNESRKLWDDVASSPATSLRYFNLPQSEWQSFDLVPETYSCDGRHMSRIGPAYPKDGGKWLCKDKMPPSTDKSCIVFSIGSANDFSFEEAIHEVAPNCSIHTFDCTGDFKNNVTTYHPWCIGAKDEVVESFTNDYQKMGKKSVFKKWDSIMEALKLPKVHLLKMDIEFFEWQVIPILEYTTKPDSLPDQILLEVHYDHRTAAHAKSTDKFIVPPDVGTNSAKTTVELMRVLDRLGYRVARVERNWFGSCCAELVLIRDLTIGRG</sequence>
<keyword evidence="2" id="KW-1133">Transmembrane helix</keyword>
<proteinExistence type="predicted"/>
<evidence type="ECO:0000256" key="1">
    <source>
        <dbReference type="SAM" id="MobiDB-lite"/>
    </source>
</evidence>
<comment type="caution">
    <text evidence="4">The sequence shown here is derived from an EMBL/GenBank/DDBJ whole genome shotgun (WGS) entry which is preliminary data.</text>
</comment>
<organism evidence="4 5">
    <name type="scientific">Rhizophlyctis rosea</name>
    <dbReference type="NCBI Taxonomy" id="64517"/>
    <lineage>
        <taxon>Eukaryota</taxon>
        <taxon>Fungi</taxon>
        <taxon>Fungi incertae sedis</taxon>
        <taxon>Chytridiomycota</taxon>
        <taxon>Chytridiomycota incertae sedis</taxon>
        <taxon>Chytridiomycetes</taxon>
        <taxon>Rhizophlyctidales</taxon>
        <taxon>Rhizophlyctidaceae</taxon>
        <taxon>Rhizophlyctis</taxon>
    </lineage>
</organism>
<reference evidence="4" key="1">
    <citation type="submission" date="2020-05" db="EMBL/GenBank/DDBJ databases">
        <title>Phylogenomic resolution of chytrid fungi.</title>
        <authorList>
            <person name="Stajich J.E."/>
            <person name="Amses K."/>
            <person name="Simmons R."/>
            <person name="Seto K."/>
            <person name="Myers J."/>
            <person name="Bonds A."/>
            <person name="Quandt C.A."/>
            <person name="Barry K."/>
            <person name="Liu P."/>
            <person name="Grigoriev I."/>
            <person name="Longcore J.E."/>
            <person name="James T.Y."/>
        </authorList>
    </citation>
    <scope>NUCLEOTIDE SEQUENCE</scope>
    <source>
        <strain evidence="4">JEL0318</strain>
    </source>
</reference>
<dbReference type="EMBL" id="JADGJD010001011">
    <property type="protein sequence ID" value="KAJ3047195.1"/>
    <property type="molecule type" value="Genomic_DNA"/>
</dbReference>
<keyword evidence="5" id="KW-1185">Reference proteome</keyword>
<feature type="domain" description="Methyltransferase" evidence="3">
    <location>
        <begin position="185"/>
        <end position="355"/>
    </location>
</feature>
<gene>
    <name evidence="4" type="ORF">HK097_000149</name>
</gene>
<accession>A0AAD5WZP4</accession>
<dbReference type="AlphaFoldDB" id="A0AAD5WZP4"/>
<keyword evidence="2" id="KW-0812">Transmembrane</keyword>
<evidence type="ECO:0000259" key="3">
    <source>
        <dbReference type="Pfam" id="PF13383"/>
    </source>
</evidence>